<dbReference type="Pfam" id="PF00697">
    <property type="entry name" value="PRAI"/>
    <property type="match status" value="1"/>
</dbReference>
<dbReference type="UniPathway" id="UPA00035">
    <property type="reaction ID" value="UER00042"/>
</dbReference>
<evidence type="ECO:0000256" key="8">
    <source>
        <dbReference type="ARBA" id="ARBA00023235"/>
    </source>
</evidence>
<dbReference type="PANTHER" id="PTHR42894:SF1">
    <property type="entry name" value="N-(5'-PHOSPHORIBOSYL)ANTHRANILATE ISOMERASE"/>
    <property type="match status" value="1"/>
</dbReference>
<evidence type="ECO:0000313" key="11">
    <source>
        <dbReference type="EMBL" id="RCW51100.1"/>
    </source>
</evidence>
<dbReference type="GO" id="GO:0004640">
    <property type="term" value="F:phosphoribosylanthranilate isomerase activity"/>
    <property type="evidence" value="ECO:0007669"/>
    <property type="project" value="UniProtKB-UniRule"/>
</dbReference>
<name>A0A368WB29_9BACL</name>
<reference evidence="11 12" key="1">
    <citation type="submission" date="2018-07" db="EMBL/GenBank/DDBJ databases">
        <title>Genomic Encyclopedia of Type Strains, Phase III (KMG-III): the genomes of soil and plant-associated and newly described type strains.</title>
        <authorList>
            <person name="Whitman W."/>
        </authorList>
    </citation>
    <scope>NUCLEOTIDE SEQUENCE [LARGE SCALE GENOMIC DNA]</scope>
    <source>
        <strain evidence="11 12">CECT 7506</strain>
    </source>
</reference>
<evidence type="ECO:0000259" key="10">
    <source>
        <dbReference type="Pfam" id="PF00697"/>
    </source>
</evidence>
<evidence type="ECO:0000256" key="7">
    <source>
        <dbReference type="ARBA" id="ARBA00023141"/>
    </source>
</evidence>
<dbReference type="InterPro" id="IPR001240">
    <property type="entry name" value="PRAI_dom"/>
</dbReference>
<comment type="catalytic activity">
    <reaction evidence="1 9">
        <text>N-(5-phospho-beta-D-ribosyl)anthranilate = 1-(2-carboxyphenylamino)-1-deoxy-D-ribulose 5-phosphate</text>
        <dbReference type="Rhea" id="RHEA:21540"/>
        <dbReference type="ChEBI" id="CHEBI:18277"/>
        <dbReference type="ChEBI" id="CHEBI:58613"/>
        <dbReference type="EC" id="5.3.1.24"/>
    </reaction>
</comment>
<keyword evidence="7 9" id="KW-0057">Aromatic amino acid biosynthesis</keyword>
<keyword evidence="6 9" id="KW-0822">Tryptophan biosynthesis</keyword>
<dbReference type="AlphaFoldDB" id="A0A368WB29"/>
<dbReference type="CDD" id="cd00405">
    <property type="entry name" value="PRAI"/>
    <property type="match status" value="1"/>
</dbReference>
<evidence type="ECO:0000256" key="6">
    <source>
        <dbReference type="ARBA" id="ARBA00022822"/>
    </source>
</evidence>
<evidence type="ECO:0000256" key="3">
    <source>
        <dbReference type="ARBA" id="ARBA00012572"/>
    </source>
</evidence>
<sequence>MKQQPRIKICGLKDVQTIEAMDGLPIHEVGFVFAPSKRRVEPPAAAVLISAVHRLKASGGERPQTVGVFVNESFENIASILAQAPLDVVQMHGNESAELCNEVRDRLNVQVWKVFSIKQDSDPEERLSAIERLSPYKGTIDAVLIDAPGGGTGHTFNWEAIEQYNKAAESLGITLYVAGGLHESNVQELLRTYSPGGIDVSSGVETDGRKDIDKIRLFVRRVMEA</sequence>
<comment type="pathway">
    <text evidence="2 9">Amino-acid biosynthesis; L-tryptophan biosynthesis; L-tryptophan from chorismate: step 3/5.</text>
</comment>
<dbReference type="InterPro" id="IPR044643">
    <property type="entry name" value="TrpF_fam"/>
</dbReference>
<proteinExistence type="inferred from homology"/>
<evidence type="ECO:0000256" key="4">
    <source>
        <dbReference type="ARBA" id="ARBA00022272"/>
    </source>
</evidence>
<protein>
    <recommendedName>
        <fullName evidence="4 9">N-(5'-phosphoribosyl)anthranilate isomerase</fullName>
        <shortName evidence="9">PRAI</shortName>
        <ecNumber evidence="3 9">5.3.1.24</ecNumber>
    </recommendedName>
</protein>
<organism evidence="11 12">
    <name type="scientific">Paenibacillus prosopidis</name>
    <dbReference type="NCBI Taxonomy" id="630520"/>
    <lineage>
        <taxon>Bacteria</taxon>
        <taxon>Bacillati</taxon>
        <taxon>Bacillota</taxon>
        <taxon>Bacilli</taxon>
        <taxon>Bacillales</taxon>
        <taxon>Paenibacillaceae</taxon>
        <taxon>Paenibacillus</taxon>
    </lineage>
</organism>
<feature type="domain" description="N-(5'phosphoribosyl) anthranilate isomerase (PRAI)" evidence="10">
    <location>
        <begin position="7"/>
        <end position="220"/>
    </location>
</feature>
<dbReference type="PANTHER" id="PTHR42894">
    <property type="entry name" value="N-(5'-PHOSPHORIBOSYL)ANTHRANILATE ISOMERASE"/>
    <property type="match status" value="1"/>
</dbReference>
<evidence type="ECO:0000256" key="1">
    <source>
        <dbReference type="ARBA" id="ARBA00001164"/>
    </source>
</evidence>
<dbReference type="OrthoDB" id="9786954at2"/>
<gene>
    <name evidence="9" type="primary">trpF</name>
    <name evidence="11" type="ORF">DFP97_102294</name>
</gene>
<evidence type="ECO:0000256" key="9">
    <source>
        <dbReference type="HAMAP-Rule" id="MF_00135"/>
    </source>
</evidence>
<dbReference type="EMBL" id="QPJD01000002">
    <property type="protein sequence ID" value="RCW51100.1"/>
    <property type="molecule type" value="Genomic_DNA"/>
</dbReference>
<dbReference type="GO" id="GO:0000162">
    <property type="term" value="P:L-tryptophan biosynthetic process"/>
    <property type="evidence" value="ECO:0007669"/>
    <property type="project" value="UniProtKB-UniRule"/>
</dbReference>
<dbReference type="EC" id="5.3.1.24" evidence="3 9"/>
<dbReference type="SUPFAM" id="SSF51366">
    <property type="entry name" value="Ribulose-phoshate binding barrel"/>
    <property type="match status" value="1"/>
</dbReference>
<dbReference type="Proteomes" id="UP000252415">
    <property type="component" value="Unassembled WGS sequence"/>
</dbReference>
<keyword evidence="5 9" id="KW-0028">Amino-acid biosynthesis</keyword>
<dbReference type="HAMAP" id="MF_00135">
    <property type="entry name" value="PRAI"/>
    <property type="match status" value="1"/>
</dbReference>
<comment type="caution">
    <text evidence="11">The sequence shown here is derived from an EMBL/GenBank/DDBJ whole genome shotgun (WGS) entry which is preliminary data.</text>
</comment>
<evidence type="ECO:0000313" key="12">
    <source>
        <dbReference type="Proteomes" id="UP000252415"/>
    </source>
</evidence>
<dbReference type="InterPro" id="IPR013785">
    <property type="entry name" value="Aldolase_TIM"/>
</dbReference>
<dbReference type="RefSeq" id="WP_114378598.1">
    <property type="nucleotide sequence ID" value="NZ_QPJD01000002.1"/>
</dbReference>
<keyword evidence="8 9" id="KW-0413">Isomerase</keyword>
<dbReference type="InterPro" id="IPR011060">
    <property type="entry name" value="RibuloseP-bd_barrel"/>
</dbReference>
<accession>A0A368WB29</accession>
<dbReference type="Gene3D" id="3.20.20.70">
    <property type="entry name" value="Aldolase class I"/>
    <property type="match status" value="1"/>
</dbReference>
<comment type="similarity">
    <text evidence="9">Belongs to the TrpF family.</text>
</comment>
<evidence type="ECO:0000256" key="2">
    <source>
        <dbReference type="ARBA" id="ARBA00004664"/>
    </source>
</evidence>
<evidence type="ECO:0000256" key="5">
    <source>
        <dbReference type="ARBA" id="ARBA00022605"/>
    </source>
</evidence>
<keyword evidence="12" id="KW-1185">Reference proteome</keyword>